<keyword evidence="2" id="KW-1185">Reference proteome</keyword>
<proteinExistence type="predicted"/>
<dbReference type="Gene3D" id="1.20.5.300">
    <property type="match status" value="1"/>
</dbReference>
<dbReference type="EMBL" id="JFKA01000002">
    <property type="protein sequence ID" value="OSQ39765.1"/>
    <property type="molecule type" value="Genomic_DNA"/>
</dbReference>
<name>A0A1Y2L345_9PROT</name>
<dbReference type="SUPFAM" id="SSF58038">
    <property type="entry name" value="SNARE fusion complex"/>
    <property type="match status" value="1"/>
</dbReference>
<dbReference type="Proteomes" id="UP000193391">
    <property type="component" value="Unassembled WGS sequence"/>
</dbReference>
<gene>
    <name evidence="1" type="ORF">TMES_07400</name>
</gene>
<dbReference type="AlphaFoldDB" id="A0A1Y2L345"/>
<protein>
    <submittedName>
        <fullName evidence="1">SlyX family protein</fullName>
    </submittedName>
</protein>
<dbReference type="PANTHER" id="PTHR36508:SF1">
    <property type="entry name" value="PROTEIN SLYX"/>
    <property type="match status" value="1"/>
</dbReference>
<dbReference type="OrthoDB" id="5422806at2"/>
<dbReference type="InterPro" id="IPR007236">
    <property type="entry name" value="SlyX"/>
</dbReference>
<dbReference type="STRING" id="1293891.TMES_07400"/>
<comment type="caution">
    <text evidence="1">The sequence shown here is derived from an EMBL/GenBank/DDBJ whole genome shotgun (WGS) entry which is preliminary data.</text>
</comment>
<accession>A0A1Y2L345</accession>
<organism evidence="1 2">
    <name type="scientific">Thalassospira mesophila</name>
    <dbReference type="NCBI Taxonomy" id="1293891"/>
    <lineage>
        <taxon>Bacteria</taxon>
        <taxon>Pseudomonadati</taxon>
        <taxon>Pseudomonadota</taxon>
        <taxon>Alphaproteobacteria</taxon>
        <taxon>Rhodospirillales</taxon>
        <taxon>Thalassospiraceae</taxon>
        <taxon>Thalassospira</taxon>
    </lineage>
</organism>
<dbReference type="PANTHER" id="PTHR36508">
    <property type="entry name" value="PROTEIN SLYX"/>
    <property type="match status" value="1"/>
</dbReference>
<dbReference type="Pfam" id="PF04102">
    <property type="entry name" value="SlyX"/>
    <property type="match status" value="1"/>
</dbReference>
<dbReference type="RefSeq" id="WP_085580960.1">
    <property type="nucleotide sequence ID" value="NZ_JFKA01000002.1"/>
</dbReference>
<sequence>MTDTDLETRIIELETRISHLDQAMTDMSMMVKRQWDRIDVLERRNHLLGEDMKRMNDFMQTAPEDDVPPPHY</sequence>
<evidence type="ECO:0000313" key="1">
    <source>
        <dbReference type="EMBL" id="OSQ39765.1"/>
    </source>
</evidence>
<reference evidence="1 2" key="1">
    <citation type="submission" date="2014-03" db="EMBL/GenBank/DDBJ databases">
        <title>The draft genome sequence of Thalassospira mesophila JCM 18969.</title>
        <authorList>
            <person name="Lai Q."/>
            <person name="Shao Z."/>
        </authorList>
    </citation>
    <scope>NUCLEOTIDE SEQUENCE [LARGE SCALE GENOMIC DNA]</scope>
    <source>
        <strain evidence="1 2">JCM 18969</strain>
    </source>
</reference>
<evidence type="ECO:0000313" key="2">
    <source>
        <dbReference type="Proteomes" id="UP000193391"/>
    </source>
</evidence>